<dbReference type="Pfam" id="PF05193">
    <property type="entry name" value="Peptidase_M16_C"/>
    <property type="match status" value="1"/>
</dbReference>
<dbReference type="GO" id="GO:0006508">
    <property type="term" value="P:proteolysis"/>
    <property type="evidence" value="ECO:0007669"/>
    <property type="project" value="UniProtKB-KW"/>
</dbReference>
<evidence type="ECO:0000259" key="4">
    <source>
        <dbReference type="Pfam" id="PF05193"/>
    </source>
</evidence>
<feature type="signal peptide" evidence="2">
    <location>
        <begin position="1"/>
        <end position="24"/>
    </location>
</feature>
<name>A0A1G6W2A7_9SPHI</name>
<dbReference type="PANTHER" id="PTHR11851">
    <property type="entry name" value="METALLOPROTEASE"/>
    <property type="match status" value="1"/>
</dbReference>
<evidence type="ECO:0000256" key="1">
    <source>
        <dbReference type="ARBA" id="ARBA00007261"/>
    </source>
</evidence>
<protein>
    <submittedName>
        <fullName evidence="5">Zinc protease</fullName>
    </submittedName>
</protein>
<keyword evidence="5" id="KW-0645">Protease</keyword>
<dbReference type="InterPro" id="IPR050361">
    <property type="entry name" value="MPP/UQCRC_Complex"/>
</dbReference>
<feature type="chain" id="PRO_5011545807" evidence="2">
    <location>
        <begin position="25"/>
        <end position="459"/>
    </location>
</feature>
<comment type="similarity">
    <text evidence="1">Belongs to the peptidase M16 family.</text>
</comment>
<dbReference type="Gene3D" id="3.30.830.10">
    <property type="entry name" value="Metalloenzyme, LuxS/M16 peptidase-like"/>
    <property type="match status" value="2"/>
</dbReference>
<proteinExistence type="inferred from homology"/>
<dbReference type="EMBL" id="FNAI01000002">
    <property type="protein sequence ID" value="SDD60012.1"/>
    <property type="molecule type" value="Genomic_DNA"/>
</dbReference>
<dbReference type="RefSeq" id="WP_091145192.1">
    <property type="nucleotide sequence ID" value="NZ_FNAI01000002.1"/>
</dbReference>
<keyword evidence="2" id="KW-0732">Signal</keyword>
<feature type="domain" description="Peptidase M16 C-terminal" evidence="4">
    <location>
        <begin position="206"/>
        <end position="378"/>
    </location>
</feature>
<reference evidence="5 6" key="1">
    <citation type="submission" date="2016-10" db="EMBL/GenBank/DDBJ databases">
        <authorList>
            <person name="de Groot N.N."/>
        </authorList>
    </citation>
    <scope>NUCLEOTIDE SEQUENCE [LARGE SCALE GENOMIC DNA]</scope>
    <source>
        <strain evidence="5 6">47C3B</strain>
    </source>
</reference>
<dbReference type="SUPFAM" id="SSF63411">
    <property type="entry name" value="LuxS/MPP-like metallohydrolase"/>
    <property type="match status" value="2"/>
</dbReference>
<dbReference type="InterPro" id="IPR011765">
    <property type="entry name" value="Pept_M16_N"/>
</dbReference>
<evidence type="ECO:0000256" key="2">
    <source>
        <dbReference type="SAM" id="SignalP"/>
    </source>
</evidence>
<dbReference type="OrthoDB" id="9811314at2"/>
<keyword evidence="6" id="KW-1185">Reference proteome</keyword>
<evidence type="ECO:0000259" key="3">
    <source>
        <dbReference type="Pfam" id="PF00675"/>
    </source>
</evidence>
<feature type="domain" description="Peptidase M16 N-terminal" evidence="3">
    <location>
        <begin position="44"/>
        <end position="165"/>
    </location>
</feature>
<sequence length="459" mass="51850">MTRNFIKTLTLSVAGVFSFCCAIAQPRLPEGYFWKKLPNGLEVVVIENSKVPLATIEIAVKNGAYTEGPEFSGLSHLFEHMFFKANKDYPNQEAFLKRTQELGAIWNGTTDVERVNYFFTFDRDSLNAGLKFMNAAIRFPIYREEDMKKERPVVDGEFQRAESSPDFQLWFTIQEKLWGDLITRKNPIGIHEVINTATPEKMMIIKNKYYFPNNSLLTICGDVKHEAAFALAEKIFGDWESSGFNPHEKYPIPPFKPLTKSAYFVKETTIAQTPSMQFSWQGPSYLTDSASVIAADVFSTIVGLNSSKLQQSLVDKGLASGVYVGYTTSKYVGPVDMNVTPNPTKLKECYDEIMNQVSQFGKADYFTDEQLKDAKAILLRNSVKRKEKPSTLASQLSYQWCSTSLDFYTDLDSNYQKVTRADIEKFLNTYIVGKPYAAGIIIAPELSKQSNVASFFVAK</sequence>
<evidence type="ECO:0000313" key="5">
    <source>
        <dbReference type="EMBL" id="SDD60012.1"/>
    </source>
</evidence>
<keyword evidence="5" id="KW-0378">Hydrolase</keyword>
<dbReference type="InterPro" id="IPR011249">
    <property type="entry name" value="Metalloenz_LuxS/M16"/>
</dbReference>
<dbReference type="PANTHER" id="PTHR11851:SF49">
    <property type="entry name" value="MITOCHONDRIAL-PROCESSING PEPTIDASE SUBUNIT ALPHA"/>
    <property type="match status" value="1"/>
</dbReference>
<evidence type="ECO:0000313" key="6">
    <source>
        <dbReference type="Proteomes" id="UP000199072"/>
    </source>
</evidence>
<dbReference type="Proteomes" id="UP000199072">
    <property type="component" value="Unassembled WGS sequence"/>
</dbReference>
<dbReference type="GO" id="GO:0008233">
    <property type="term" value="F:peptidase activity"/>
    <property type="evidence" value="ECO:0007669"/>
    <property type="project" value="UniProtKB-KW"/>
</dbReference>
<dbReference type="Pfam" id="PF00675">
    <property type="entry name" value="Peptidase_M16"/>
    <property type="match status" value="1"/>
</dbReference>
<dbReference type="InterPro" id="IPR007863">
    <property type="entry name" value="Peptidase_M16_C"/>
</dbReference>
<dbReference type="STRING" id="1391627.SAMN05216464_10225"/>
<dbReference type="AlphaFoldDB" id="A0A1G6W2A7"/>
<organism evidence="5 6">
    <name type="scientific">Mucilaginibacter pineti</name>
    <dbReference type="NCBI Taxonomy" id="1391627"/>
    <lineage>
        <taxon>Bacteria</taxon>
        <taxon>Pseudomonadati</taxon>
        <taxon>Bacteroidota</taxon>
        <taxon>Sphingobacteriia</taxon>
        <taxon>Sphingobacteriales</taxon>
        <taxon>Sphingobacteriaceae</taxon>
        <taxon>Mucilaginibacter</taxon>
    </lineage>
</organism>
<gene>
    <name evidence="5" type="ORF">SAMN05216464_10225</name>
</gene>
<accession>A0A1G6W2A7</accession>
<dbReference type="GO" id="GO:0046872">
    <property type="term" value="F:metal ion binding"/>
    <property type="evidence" value="ECO:0007669"/>
    <property type="project" value="InterPro"/>
</dbReference>